<dbReference type="EMBL" id="JABWDY010005361">
    <property type="protein sequence ID" value="KAF5204478.1"/>
    <property type="molecule type" value="Genomic_DNA"/>
</dbReference>
<evidence type="ECO:0000256" key="1">
    <source>
        <dbReference type="SAM" id="MobiDB-lite"/>
    </source>
</evidence>
<reference evidence="2 3" key="1">
    <citation type="submission" date="2020-06" db="EMBL/GenBank/DDBJ databases">
        <title>Transcriptomic and genomic resources for Thalictrum thalictroides and T. hernandezii: Facilitating candidate gene discovery in an emerging model plant lineage.</title>
        <authorList>
            <person name="Arias T."/>
            <person name="Riano-Pachon D.M."/>
            <person name="Di Stilio V.S."/>
        </authorList>
    </citation>
    <scope>NUCLEOTIDE SEQUENCE [LARGE SCALE GENOMIC DNA]</scope>
    <source>
        <strain evidence="3">cv. WT478/WT964</strain>
        <tissue evidence="2">Leaves</tissue>
    </source>
</reference>
<dbReference type="Proteomes" id="UP000554482">
    <property type="component" value="Unassembled WGS sequence"/>
</dbReference>
<protein>
    <submittedName>
        <fullName evidence="2">Uncharacterized protein</fullName>
    </submittedName>
</protein>
<accession>A0A7J6X6I9</accession>
<dbReference type="OrthoDB" id="1714929at2759"/>
<feature type="compositionally biased region" description="Polar residues" evidence="1">
    <location>
        <begin position="8"/>
        <end position="24"/>
    </location>
</feature>
<comment type="caution">
    <text evidence="2">The sequence shown here is derived from an EMBL/GenBank/DDBJ whole genome shotgun (WGS) entry which is preliminary data.</text>
</comment>
<keyword evidence="3" id="KW-1185">Reference proteome</keyword>
<evidence type="ECO:0000313" key="3">
    <source>
        <dbReference type="Proteomes" id="UP000554482"/>
    </source>
</evidence>
<feature type="region of interest" description="Disordered" evidence="1">
    <location>
        <begin position="1"/>
        <end position="54"/>
    </location>
</feature>
<organism evidence="2 3">
    <name type="scientific">Thalictrum thalictroides</name>
    <name type="common">Rue-anemone</name>
    <name type="synonym">Anemone thalictroides</name>
    <dbReference type="NCBI Taxonomy" id="46969"/>
    <lineage>
        <taxon>Eukaryota</taxon>
        <taxon>Viridiplantae</taxon>
        <taxon>Streptophyta</taxon>
        <taxon>Embryophyta</taxon>
        <taxon>Tracheophyta</taxon>
        <taxon>Spermatophyta</taxon>
        <taxon>Magnoliopsida</taxon>
        <taxon>Ranunculales</taxon>
        <taxon>Ranunculaceae</taxon>
        <taxon>Thalictroideae</taxon>
        <taxon>Thalictrum</taxon>
    </lineage>
</organism>
<evidence type="ECO:0000313" key="2">
    <source>
        <dbReference type="EMBL" id="KAF5204478.1"/>
    </source>
</evidence>
<dbReference type="AlphaFoldDB" id="A0A7J6X6I9"/>
<sequence length="216" mass="22991">MKGLPNQDVENIDSNRGSPTNGGFNNDGEDNVPASTKDSSMSRKPRGPTNPTIVLDSSCKKKIQFNGRGQPIGENSVSLSTELGNIAKEMVPLNYHDWRKIPKHHKDFYWLTIQGQCVAIGQYTQLLVGFTPTSTNPSPTNFPVSSPTSSAPNIANPVASIPHGQCVAIGQYTQLLVGFTPTSTNPSPTNFPVSSPTSSAPNIANPVASIPHVCGH</sequence>
<proteinExistence type="predicted"/>
<name>A0A7J6X6I9_THATH</name>
<gene>
    <name evidence="2" type="ORF">FRX31_005934</name>
</gene>